<dbReference type="Gene3D" id="1.10.287.130">
    <property type="match status" value="1"/>
</dbReference>
<dbReference type="InterPro" id="IPR000700">
    <property type="entry name" value="PAS-assoc_C"/>
</dbReference>
<dbReference type="PROSITE" id="PS50113">
    <property type="entry name" value="PAC"/>
    <property type="match status" value="1"/>
</dbReference>
<dbReference type="InterPro" id="IPR003661">
    <property type="entry name" value="HisK_dim/P_dom"/>
</dbReference>
<keyword evidence="7" id="KW-0067">ATP-binding</keyword>
<keyword evidence="5" id="KW-0547">Nucleotide-binding</keyword>
<dbReference type="InterPro" id="IPR004358">
    <property type="entry name" value="Sig_transdc_His_kin-like_C"/>
</dbReference>
<dbReference type="InterPro" id="IPR036890">
    <property type="entry name" value="HATPase_C_sf"/>
</dbReference>
<dbReference type="Gene3D" id="3.30.450.20">
    <property type="entry name" value="PAS domain"/>
    <property type="match status" value="2"/>
</dbReference>
<dbReference type="PANTHER" id="PTHR43065">
    <property type="entry name" value="SENSOR HISTIDINE KINASE"/>
    <property type="match status" value="1"/>
</dbReference>
<dbReference type="SMART" id="SM00388">
    <property type="entry name" value="HisKA"/>
    <property type="match status" value="1"/>
</dbReference>
<evidence type="ECO:0000313" key="13">
    <source>
        <dbReference type="Proteomes" id="UP000276770"/>
    </source>
</evidence>
<sequence length="611" mass="69920">MAVVPLGLYVCGDYSITELRKRYKGIPLYLSKGKVYVKRGVQMMKTFPNELCSMMINQIPYPSYVVSAQGELLVFNHLFAAEMNDFLHSEENREQILSTSPLNQNVSIEAANGTIHHYLLKMDKSMIDQEEMYFCQLIKEEPPPQIHVHELKEHKLSSFIHLHPEAVFYMSDDGRILHMNPSAERLTSFLKDEKYGISFLSLLHKDDHCQHQREFARSLSGSPQHSSLRIIDKYRICHNVDFTYIPIGTGIYGVAKDKTKRMIIENELKEVKELLEAHFENTAESISLLDENGNILKINKAFEKAFGWLQDEIVGYSMKILHKNGRSEEFEEILMRIKRKERIVDFETIRYNRWKKPVHVIINVTPIISKSGELIGMSSIMRDVTKQKQTEDLLKKSKQLALIGQLAAGVAHEVRNPLTTLKGFMQLLKEDTNQPIYFDVILDELQRIELITGEFISLAKPHAVNFKVSSLNRILFHIIETANIHCLKKNVSLYLHIDEFVEVDCDVKQVKQVLINVINNAVDAMPEGGELLLTLYRVEDKALITIEDTGIGIPADRMKHLGEPFYSTKEKGTGLGLMISNKIIKEHDGTFIIESEEGRGTKVMITLPIAK</sequence>
<dbReference type="InterPro" id="IPR005467">
    <property type="entry name" value="His_kinase_dom"/>
</dbReference>
<evidence type="ECO:0000256" key="4">
    <source>
        <dbReference type="ARBA" id="ARBA00022679"/>
    </source>
</evidence>
<proteinExistence type="predicted"/>
<evidence type="ECO:0000259" key="11">
    <source>
        <dbReference type="PROSITE" id="PS50113"/>
    </source>
</evidence>
<feature type="domain" description="PAS" evidence="10">
    <location>
        <begin position="152"/>
        <end position="222"/>
    </location>
</feature>
<dbReference type="InterPro" id="IPR013767">
    <property type="entry name" value="PAS_fold"/>
</dbReference>
<dbReference type="GO" id="GO:0005524">
    <property type="term" value="F:ATP binding"/>
    <property type="evidence" value="ECO:0007669"/>
    <property type="project" value="UniProtKB-KW"/>
</dbReference>
<accession>A0A3L7JWK0</accession>
<dbReference type="SMART" id="SM00091">
    <property type="entry name" value="PAS"/>
    <property type="match status" value="2"/>
</dbReference>
<reference evidence="12 13" key="1">
    <citation type="submission" date="2018-10" db="EMBL/GenBank/DDBJ databases">
        <title>Falsibacillus sp. genome draft.</title>
        <authorList>
            <person name="Shi S."/>
        </authorList>
    </citation>
    <scope>NUCLEOTIDE SEQUENCE [LARGE SCALE GENOMIC DNA]</scope>
    <source>
        <strain evidence="12 13">GY 10110</strain>
    </source>
</reference>
<keyword evidence="4" id="KW-0808">Transferase</keyword>
<organism evidence="12 13">
    <name type="scientific">Falsibacillus albus</name>
    <dbReference type="NCBI Taxonomy" id="2478915"/>
    <lineage>
        <taxon>Bacteria</taxon>
        <taxon>Bacillati</taxon>
        <taxon>Bacillota</taxon>
        <taxon>Bacilli</taxon>
        <taxon>Bacillales</taxon>
        <taxon>Bacillaceae</taxon>
        <taxon>Falsibacillus</taxon>
    </lineage>
</organism>
<dbReference type="InterPro" id="IPR003594">
    <property type="entry name" value="HATPase_dom"/>
</dbReference>
<gene>
    <name evidence="12" type="ORF">D9X91_13165</name>
</gene>
<comment type="caution">
    <text evidence="12">The sequence shown here is derived from an EMBL/GenBank/DDBJ whole genome shotgun (WGS) entry which is preliminary data.</text>
</comment>
<name>A0A3L7JWK0_9BACI</name>
<comment type="catalytic activity">
    <reaction evidence="1">
        <text>ATP + protein L-histidine = ADP + protein N-phospho-L-histidine.</text>
        <dbReference type="EC" id="2.7.13.3"/>
    </reaction>
</comment>
<dbReference type="InterPro" id="IPR035965">
    <property type="entry name" value="PAS-like_dom_sf"/>
</dbReference>
<dbReference type="PANTHER" id="PTHR43065:SF10">
    <property type="entry name" value="PEROXIDE STRESS-ACTIVATED HISTIDINE KINASE MAK3"/>
    <property type="match status" value="1"/>
</dbReference>
<keyword evidence="6" id="KW-0418">Kinase</keyword>
<evidence type="ECO:0000256" key="3">
    <source>
        <dbReference type="ARBA" id="ARBA00022553"/>
    </source>
</evidence>
<evidence type="ECO:0000256" key="7">
    <source>
        <dbReference type="ARBA" id="ARBA00022840"/>
    </source>
</evidence>
<feature type="domain" description="PAS" evidence="10">
    <location>
        <begin position="267"/>
        <end position="340"/>
    </location>
</feature>
<dbReference type="Pfam" id="PF00512">
    <property type="entry name" value="HisKA"/>
    <property type="match status" value="1"/>
</dbReference>
<evidence type="ECO:0000256" key="6">
    <source>
        <dbReference type="ARBA" id="ARBA00022777"/>
    </source>
</evidence>
<dbReference type="InterPro" id="IPR000014">
    <property type="entry name" value="PAS"/>
</dbReference>
<dbReference type="Pfam" id="PF02518">
    <property type="entry name" value="HATPase_c"/>
    <property type="match status" value="1"/>
</dbReference>
<dbReference type="PROSITE" id="PS50112">
    <property type="entry name" value="PAS"/>
    <property type="match status" value="2"/>
</dbReference>
<feature type="domain" description="PAC" evidence="11">
    <location>
        <begin position="342"/>
        <end position="396"/>
    </location>
</feature>
<dbReference type="CDD" id="cd00082">
    <property type="entry name" value="HisKA"/>
    <property type="match status" value="1"/>
</dbReference>
<protein>
    <recommendedName>
        <fullName evidence="2">histidine kinase</fullName>
        <ecNumber evidence="2">2.7.13.3</ecNumber>
    </recommendedName>
</protein>
<dbReference type="Pfam" id="PF00989">
    <property type="entry name" value="PAS"/>
    <property type="match status" value="2"/>
</dbReference>
<evidence type="ECO:0000256" key="1">
    <source>
        <dbReference type="ARBA" id="ARBA00000085"/>
    </source>
</evidence>
<keyword evidence="3" id="KW-0597">Phosphoprotein</keyword>
<keyword evidence="8" id="KW-0902">Two-component regulatory system</keyword>
<dbReference type="PRINTS" id="PR00344">
    <property type="entry name" value="BCTRLSENSOR"/>
</dbReference>
<dbReference type="SUPFAM" id="SSF55785">
    <property type="entry name" value="PYP-like sensor domain (PAS domain)"/>
    <property type="match status" value="2"/>
</dbReference>
<dbReference type="SUPFAM" id="SSF55874">
    <property type="entry name" value="ATPase domain of HSP90 chaperone/DNA topoisomerase II/histidine kinase"/>
    <property type="match status" value="1"/>
</dbReference>
<dbReference type="InterPro" id="IPR036097">
    <property type="entry name" value="HisK_dim/P_sf"/>
</dbReference>
<dbReference type="GO" id="GO:0000155">
    <property type="term" value="F:phosphorelay sensor kinase activity"/>
    <property type="evidence" value="ECO:0007669"/>
    <property type="project" value="InterPro"/>
</dbReference>
<feature type="domain" description="Histidine kinase" evidence="9">
    <location>
        <begin position="409"/>
        <end position="611"/>
    </location>
</feature>
<dbReference type="SUPFAM" id="SSF47384">
    <property type="entry name" value="Homodimeric domain of signal transducing histidine kinase"/>
    <property type="match status" value="1"/>
</dbReference>
<evidence type="ECO:0000256" key="5">
    <source>
        <dbReference type="ARBA" id="ARBA00022741"/>
    </source>
</evidence>
<evidence type="ECO:0000256" key="2">
    <source>
        <dbReference type="ARBA" id="ARBA00012438"/>
    </source>
</evidence>
<evidence type="ECO:0000313" key="12">
    <source>
        <dbReference type="EMBL" id="RLQ94489.1"/>
    </source>
</evidence>
<dbReference type="Gene3D" id="3.30.565.10">
    <property type="entry name" value="Histidine kinase-like ATPase, C-terminal domain"/>
    <property type="match status" value="1"/>
</dbReference>
<evidence type="ECO:0000259" key="10">
    <source>
        <dbReference type="PROSITE" id="PS50112"/>
    </source>
</evidence>
<dbReference type="AlphaFoldDB" id="A0A3L7JWK0"/>
<evidence type="ECO:0000256" key="8">
    <source>
        <dbReference type="ARBA" id="ARBA00023012"/>
    </source>
</evidence>
<keyword evidence="13" id="KW-1185">Reference proteome</keyword>
<dbReference type="PROSITE" id="PS50109">
    <property type="entry name" value="HIS_KIN"/>
    <property type="match status" value="1"/>
</dbReference>
<dbReference type="Proteomes" id="UP000276770">
    <property type="component" value="Unassembled WGS sequence"/>
</dbReference>
<dbReference type="CDD" id="cd00075">
    <property type="entry name" value="HATPase"/>
    <property type="match status" value="1"/>
</dbReference>
<dbReference type="NCBIfam" id="TIGR00229">
    <property type="entry name" value="sensory_box"/>
    <property type="match status" value="2"/>
</dbReference>
<evidence type="ECO:0000259" key="9">
    <source>
        <dbReference type="PROSITE" id="PS50109"/>
    </source>
</evidence>
<dbReference type="CDD" id="cd00130">
    <property type="entry name" value="PAS"/>
    <property type="match status" value="2"/>
</dbReference>
<dbReference type="EMBL" id="RCVZ01000009">
    <property type="protein sequence ID" value="RLQ94489.1"/>
    <property type="molecule type" value="Genomic_DNA"/>
</dbReference>
<dbReference type="EC" id="2.7.13.3" evidence="2"/>
<dbReference type="GO" id="GO:0006355">
    <property type="term" value="P:regulation of DNA-templated transcription"/>
    <property type="evidence" value="ECO:0007669"/>
    <property type="project" value="InterPro"/>
</dbReference>
<dbReference type="SMART" id="SM00387">
    <property type="entry name" value="HATPase_c"/>
    <property type="match status" value="1"/>
</dbReference>